<dbReference type="eggNOG" id="ENOG502TN0S">
    <property type="taxonomic scope" value="Eukaryota"/>
</dbReference>
<keyword evidence="2" id="KW-1185">Reference proteome</keyword>
<dbReference type="VEuPathDB" id="PiroplasmaDB:BBOV_IV007600"/>
<accession>A7ARE5</accession>
<reference evidence="2" key="3">
    <citation type="journal article" date="2021" name="Int. J. Parasitol.">
        <title>Comparative analysis of gene expression between Babesia bovis blood stages and kinetes allowed by improved genome annotation.</title>
        <authorList>
            <person name="Ueti M.W."/>
            <person name="Johnson W.C."/>
            <person name="Kappmeyer L.S."/>
            <person name="Herndon D.R."/>
            <person name="Mousel M.R."/>
            <person name="Reif K.E."/>
            <person name="Taus N.S."/>
            <person name="Ifeonu O.O."/>
            <person name="Silva J.C."/>
            <person name="Suarez C.E."/>
            <person name="Brayton K.A."/>
        </authorList>
    </citation>
    <scope>NUCLEOTIDE SEQUENCE [LARGE SCALE GENOMIC DNA]</scope>
</reference>
<proteinExistence type="predicted"/>
<sequence>MSGSQCSYTHLYSSRFYEDCETASENFLYREEVQSTKHQKNAAKSSYGHIIIAQIRRSLSCCFGARDDEGPSLHNYGVDVTKVFDNTESQQSTPRTSRHKSDIDQVCRLQVKTNVEQAIWIIQASKDTDSISLKLSDARWIALAWVAKVANGERMTRSVVKNLVVDAQRAKNTIEAMSKTIIKNFPGLELADDVNSFETVDHAMAIDSVVDYMNEHAGLNTLSFAIIVKKGYCCALYYNSRGESSDLVLLEVMIGGKRKGSNTTRMLAYRRLTHVRDHLLDVEALKTIHWKIKVGLDKSGSHG</sequence>
<protein>
    <submittedName>
        <fullName evidence="1">Uncharacterized protein</fullName>
    </submittedName>
</protein>
<name>A7ARE5_BABBO</name>
<dbReference type="OMA" id="RWIALAW"/>
<evidence type="ECO:0000313" key="2">
    <source>
        <dbReference type="Proteomes" id="UP000002173"/>
    </source>
</evidence>
<comment type="caution">
    <text evidence="1">The sequence shown here is derived from an EMBL/GenBank/DDBJ whole genome shotgun (WGS) entry which is preliminary data.</text>
</comment>
<dbReference type="Proteomes" id="UP000002173">
    <property type="component" value="Unassembled WGS sequence"/>
</dbReference>
<reference evidence="1 2" key="1">
    <citation type="journal article" date="2007" name="PLoS Pathog.">
        <title>Genome sequence of Babesia bovis and comparative analysis of apicomplexan hemoprotozoa.</title>
        <authorList>
            <person name="Brayton K.A."/>
            <person name="Lau A.O.T."/>
            <person name="Herndon D.R."/>
            <person name="Hannick L."/>
            <person name="Kappmeyer L.S."/>
            <person name="Berens S.J."/>
            <person name="Bidwell S.L."/>
            <person name="Brown W.C."/>
            <person name="Crabtree J."/>
            <person name="Fadrosh D."/>
            <person name="Feldblum T."/>
            <person name="Forberger H.A."/>
            <person name="Haas B.J."/>
            <person name="Howell J.M."/>
            <person name="Khouri H."/>
            <person name="Koo H."/>
            <person name="Mann D.J."/>
            <person name="Norimine J."/>
            <person name="Paulsen I.T."/>
            <person name="Radune D."/>
            <person name="Ren Q."/>
            <person name="Smith R.K. Jr."/>
            <person name="Suarez C.E."/>
            <person name="White O."/>
            <person name="Wortman J.R."/>
            <person name="Knowles D.P. Jr."/>
            <person name="McElwain T.F."/>
            <person name="Nene V.M."/>
        </authorList>
    </citation>
    <scope>NUCLEOTIDE SEQUENCE [LARGE SCALE GENOMIC DNA]</scope>
    <source>
        <strain evidence="1">T2Bo</strain>
    </source>
</reference>
<dbReference type="EMBL" id="AAXT01000002">
    <property type="protein sequence ID" value="EDO07114.1"/>
    <property type="molecule type" value="Genomic_DNA"/>
</dbReference>
<dbReference type="AlphaFoldDB" id="A7ARE5"/>
<organism evidence="1 2">
    <name type="scientific">Babesia bovis</name>
    <dbReference type="NCBI Taxonomy" id="5865"/>
    <lineage>
        <taxon>Eukaryota</taxon>
        <taxon>Sar</taxon>
        <taxon>Alveolata</taxon>
        <taxon>Apicomplexa</taxon>
        <taxon>Aconoidasida</taxon>
        <taxon>Piroplasmida</taxon>
        <taxon>Babesiidae</taxon>
        <taxon>Babesia</taxon>
    </lineage>
</organism>
<reference evidence="2" key="2">
    <citation type="journal article" date="2020" name="Data Brief">
        <title>Transcriptome dataset of Babesia bovis life stages within vertebrate and invertebrate hosts.</title>
        <authorList>
            <person name="Ueti M.W."/>
            <person name="Johnson W.C."/>
            <person name="Kappmeyer L.S."/>
            <person name="Herndon D.R."/>
            <person name="Mousel M.R."/>
            <person name="Reif K.E."/>
            <person name="Taus N.S."/>
            <person name="Ifeonu O.O."/>
            <person name="Silva J.C."/>
            <person name="Suarez C.E."/>
            <person name="Brayton K.A."/>
        </authorList>
    </citation>
    <scope>NUCLEOTIDE SEQUENCE [LARGE SCALE GENOMIC DNA]</scope>
</reference>
<dbReference type="InParanoid" id="A7ARE5"/>
<gene>
    <name evidence="1" type="ORF">BBOV_IV007600</name>
</gene>
<evidence type="ECO:0000313" key="1">
    <source>
        <dbReference type="EMBL" id="EDO07114.1"/>
    </source>
</evidence>